<dbReference type="GO" id="GO:0016747">
    <property type="term" value="F:acyltransferase activity, transferring groups other than amino-acyl groups"/>
    <property type="evidence" value="ECO:0007669"/>
    <property type="project" value="InterPro"/>
</dbReference>
<dbReference type="STRING" id="39060.SAMN05660706_12746"/>
<protein>
    <submittedName>
        <fullName evidence="1">Thiolase, C-terminal domain</fullName>
    </submittedName>
</protein>
<dbReference type="EMBL" id="FOYM01000027">
    <property type="protein sequence ID" value="SFR13361.1"/>
    <property type="molecule type" value="Genomic_DNA"/>
</dbReference>
<keyword evidence="2" id="KW-1185">Reference proteome</keyword>
<dbReference type="AlphaFoldDB" id="A0A1I6E741"/>
<dbReference type="PROSITE" id="PS00099">
    <property type="entry name" value="THIOLASE_3"/>
    <property type="match status" value="1"/>
</dbReference>
<dbReference type="InterPro" id="IPR020610">
    <property type="entry name" value="Thiolase_AS"/>
</dbReference>
<gene>
    <name evidence="1" type="ORF">SAMN05660706_12746</name>
</gene>
<name>A0A1I6E741_9FIRM</name>
<accession>A0A1I6E741</accession>
<organism evidence="1 2">
    <name type="scientific">Desulfoscipio geothermicus DSM 3669</name>
    <dbReference type="NCBI Taxonomy" id="1121426"/>
    <lineage>
        <taxon>Bacteria</taxon>
        <taxon>Bacillati</taxon>
        <taxon>Bacillota</taxon>
        <taxon>Clostridia</taxon>
        <taxon>Eubacteriales</taxon>
        <taxon>Desulfallaceae</taxon>
        <taxon>Desulfoscipio</taxon>
    </lineage>
</organism>
<reference evidence="2" key="1">
    <citation type="submission" date="2016-10" db="EMBL/GenBank/DDBJ databases">
        <authorList>
            <person name="Varghese N."/>
            <person name="Submissions S."/>
        </authorList>
    </citation>
    <scope>NUCLEOTIDE SEQUENCE [LARGE SCALE GENOMIC DNA]</scope>
    <source>
        <strain evidence="2">DSM 3669</strain>
    </source>
</reference>
<sequence length="39" mass="3941">MAGGTESMSNARYGLASLCVGGGMGVALIVEREVDYCAT</sequence>
<evidence type="ECO:0000313" key="1">
    <source>
        <dbReference type="EMBL" id="SFR13361.1"/>
    </source>
</evidence>
<evidence type="ECO:0000313" key="2">
    <source>
        <dbReference type="Proteomes" id="UP000199584"/>
    </source>
</evidence>
<dbReference type="InterPro" id="IPR016039">
    <property type="entry name" value="Thiolase-like"/>
</dbReference>
<proteinExistence type="predicted"/>
<dbReference type="Proteomes" id="UP000199584">
    <property type="component" value="Unassembled WGS sequence"/>
</dbReference>
<dbReference type="Gene3D" id="3.40.47.10">
    <property type="match status" value="1"/>
</dbReference>